<comment type="caution">
    <text evidence="2">The sequence shown here is derived from an EMBL/GenBank/DDBJ whole genome shotgun (WGS) entry which is preliminary data.</text>
</comment>
<dbReference type="Proteomes" id="UP000636891">
    <property type="component" value="Unassembled WGS sequence"/>
</dbReference>
<proteinExistence type="predicted"/>
<reference evidence="2 3" key="1">
    <citation type="submission" date="2020-08" db="EMBL/GenBank/DDBJ databases">
        <title>Genome public.</title>
        <authorList>
            <person name="Liu C."/>
            <person name="Sun Q."/>
        </authorList>
    </citation>
    <scope>NUCLEOTIDE SEQUENCE [LARGE SCALE GENOMIC DNA]</scope>
    <source>
        <strain evidence="2 3">New-7</strain>
    </source>
</reference>
<feature type="compositionally biased region" description="Acidic residues" evidence="1">
    <location>
        <begin position="533"/>
        <end position="543"/>
    </location>
</feature>
<name>A0ABR7CM36_9BACT</name>
<protein>
    <recommendedName>
        <fullName evidence="4">SGNH hydrolase-type esterase domain-containing protein</fullName>
    </recommendedName>
</protein>
<accession>A0ABR7CM36</accession>
<evidence type="ECO:0008006" key="4">
    <source>
        <dbReference type="Google" id="ProtNLM"/>
    </source>
</evidence>
<feature type="region of interest" description="Disordered" evidence="1">
    <location>
        <begin position="80"/>
        <end position="128"/>
    </location>
</feature>
<dbReference type="Gene3D" id="2.60.120.1360">
    <property type="match status" value="1"/>
</dbReference>
<dbReference type="SUPFAM" id="SSF52266">
    <property type="entry name" value="SGNH hydrolase"/>
    <property type="match status" value="1"/>
</dbReference>
<evidence type="ECO:0000313" key="3">
    <source>
        <dbReference type="Proteomes" id="UP000636891"/>
    </source>
</evidence>
<sequence>MNRKQDYTGRSFLITVFVILFLLGISRIPKVTFGKTTLKKINILSDLIQDEHEPIPETNLYFDTTFLAEGEALEAEARAAADSQAEKQTAQTNARTVQATVPHTRDDSRHESSAEVQRGDSAAEQPPAPVVERIGFLEDFGTDGPSMLHFYDALLKKEGKRPVRIAVLGDSFIEGDIITADIREQLQDLYGGGGVGFVPFSSPIAQFRGTVRHTFDGWTTLDVKNARQAPEEYRDKFFVSGSLCIPDESASVQMKGVMFRKHIDRASVARLIFTNRERTTIHVTINDTIHKVYNPEPGPEVQQIDIHTPIRSLEVRIANPAGFIGYGIVFENKNGVSLDNYSIRGNSGLALFGTNAAVNARIGAMRGYDLIILQYGLNVMSADVLHYGSYEKAFIKVINYMKRCFPNSSILVMGVCDRSTQRDGEFVTMPAVRGMIEAQRNAARETGVAFWNTFEAMGGENSMVEFVRKNWAAKDYTHLGYAGGKFIAGKLVGNWMQGVEAEQQRRDRIEEERRKNEMLHYNRNDTIPGTIETETETDSDADADTTFTTNEFAQP</sequence>
<evidence type="ECO:0000256" key="1">
    <source>
        <dbReference type="SAM" id="MobiDB-lite"/>
    </source>
</evidence>
<feature type="region of interest" description="Disordered" evidence="1">
    <location>
        <begin position="504"/>
        <end position="555"/>
    </location>
</feature>
<dbReference type="InterPro" id="IPR036514">
    <property type="entry name" value="SGNH_hydro_sf"/>
</dbReference>
<feature type="compositionally biased region" description="Low complexity" evidence="1">
    <location>
        <begin position="544"/>
        <end position="555"/>
    </location>
</feature>
<gene>
    <name evidence="2" type="ORF">H8S08_04625</name>
</gene>
<dbReference type="EMBL" id="JACOOK010000002">
    <property type="protein sequence ID" value="MBC5616305.1"/>
    <property type="molecule type" value="Genomic_DNA"/>
</dbReference>
<evidence type="ECO:0000313" key="2">
    <source>
        <dbReference type="EMBL" id="MBC5616305.1"/>
    </source>
</evidence>
<dbReference type="Gene3D" id="3.40.50.1110">
    <property type="entry name" value="SGNH hydrolase"/>
    <property type="match status" value="1"/>
</dbReference>
<dbReference type="RefSeq" id="WP_101571949.1">
    <property type="nucleotide sequence ID" value="NZ_JACOOK010000002.1"/>
</dbReference>
<feature type="compositionally biased region" description="Polar residues" evidence="1">
    <location>
        <begin position="87"/>
        <end position="101"/>
    </location>
</feature>
<feature type="compositionally biased region" description="Basic and acidic residues" evidence="1">
    <location>
        <begin position="504"/>
        <end position="523"/>
    </location>
</feature>
<feature type="compositionally biased region" description="Basic and acidic residues" evidence="1">
    <location>
        <begin position="103"/>
        <end position="113"/>
    </location>
</feature>
<organism evidence="2 3">
    <name type="scientific">Alistipes hominis</name>
    <dbReference type="NCBI Taxonomy" id="2763015"/>
    <lineage>
        <taxon>Bacteria</taxon>
        <taxon>Pseudomonadati</taxon>
        <taxon>Bacteroidota</taxon>
        <taxon>Bacteroidia</taxon>
        <taxon>Bacteroidales</taxon>
        <taxon>Rikenellaceae</taxon>
        <taxon>Alistipes</taxon>
    </lineage>
</organism>
<keyword evidence="3" id="KW-1185">Reference proteome</keyword>